<dbReference type="InterPro" id="IPR017938">
    <property type="entry name" value="Riboflavin_synthase-like_b-brl"/>
</dbReference>
<dbReference type="PROSITE" id="PS00197">
    <property type="entry name" value="2FE2S_FER_1"/>
    <property type="match status" value="1"/>
</dbReference>
<dbReference type="InterPro" id="IPR017927">
    <property type="entry name" value="FAD-bd_FR_type"/>
</dbReference>
<feature type="domain" description="2Fe-2S ferredoxin-type" evidence="4">
    <location>
        <begin position="3"/>
        <end position="93"/>
    </location>
</feature>
<dbReference type="Pfam" id="PF00175">
    <property type="entry name" value="NAD_binding_1"/>
    <property type="match status" value="1"/>
</dbReference>
<dbReference type="PROSITE" id="PS51384">
    <property type="entry name" value="FAD_FR"/>
    <property type="match status" value="1"/>
</dbReference>
<evidence type="ECO:0000256" key="3">
    <source>
        <dbReference type="ARBA" id="ARBA00034078"/>
    </source>
</evidence>
<dbReference type="InterPro" id="IPR036010">
    <property type="entry name" value="2Fe-2S_ferredoxin-like_sf"/>
</dbReference>
<evidence type="ECO:0000259" key="4">
    <source>
        <dbReference type="PROSITE" id="PS51085"/>
    </source>
</evidence>
<dbReference type="Proteomes" id="UP001165395">
    <property type="component" value="Unassembled WGS sequence"/>
</dbReference>
<dbReference type="PANTHER" id="PTHR47354:SF5">
    <property type="entry name" value="PROTEIN RFBI"/>
    <property type="match status" value="1"/>
</dbReference>
<dbReference type="InterPro" id="IPR006058">
    <property type="entry name" value="2Fe2S_fd_BS"/>
</dbReference>
<dbReference type="RefSeq" id="WP_227180634.1">
    <property type="nucleotide sequence ID" value="NZ_JAJBZT010000005.1"/>
</dbReference>
<keyword evidence="2" id="KW-0479">Metal-binding</keyword>
<dbReference type="Gene3D" id="3.40.50.80">
    <property type="entry name" value="Nucleotide-binding domain of ferredoxin-NADP reductase (FNR) module"/>
    <property type="match status" value="1"/>
</dbReference>
<dbReference type="Gene3D" id="3.10.20.30">
    <property type="match status" value="1"/>
</dbReference>
<dbReference type="PROSITE" id="PS51085">
    <property type="entry name" value="2FE2S_FER_2"/>
    <property type="match status" value="1"/>
</dbReference>
<proteinExistence type="predicted"/>
<dbReference type="InterPro" id="IPR039261">
    <property type="entry name" value="FNR_nucleotide-bd"/>
</dbReference>
<keyword evidence="2" id="KW-0001">2Fe-2S</keyword>
<dbReference type="SUPFAM" id="SSF63380">
    <property type="entry name" value="Riboflavin synthase domain-like"/>
    <property type="match status" value="1"/>
</dbReference>
<dbReference type="InterPro" id="IPR008333">
    <property type="entry name" value="Cbr1-like_FAD-bd_dom"/>
</dbReference>
<dbReference type="InterPro" id="IPR050415">
    <property type="entry name" value="MRET"/>
</dbReference>
<dbReference type="Pfam" id="PF00970">
    <property type="entry name" value="FAD_binding_6"/>
    <property type="match status" value="1"/>
</dbReference>
<keyword evidence="2" id="KW-0408">Iron</keyword>
<dbReference type="SUPFAM" id="SSF54292">
    <property type="entry name" value="2Fe-2S ferredoxin-like"/>
    <property type="match status" value="1"/>
</dbReference>
<feature type="domain" description="FAD-binding FR-type" evidence="5">
    <location>
        <begin position="100"/>
        <end position="200"/>
    </location>
</feature>
<comment type="cofactor">
    <cofactor evidence="3">
        <name>[2Fe-2S] cluster</name>
        <dbReference type="ChEBI" id="CHEBI:190135"/>
    </cofactor>
</comment>
<dbReference type="PRINTS" id="PR00410">
    <property type="entry name" value="PHEHYDRXLASE"/>
</dbReference>
<dbReference type="InterPro" id="IPR012675">
    <property type="entry name" value="Beta-grasp_dom_sf"/>
</dbReference>
<name>A0ABS8D6S3_9NEIS</name>
<protein>
    <submittedName>
        <fullName evidence="6">CDP-6-deoxy-delta-3,4-glucoseen reductase</fullName>
    </submittedName>
</protein>
<evidence type="ECO:0000259" key="5">
    <source>
        <dbReference type="PROSITE" id="PS51384"/>
    </source>
</evidence>
<keyword evidence="7" id="KW-1185">Reference proteome</keyword>
<dbReference type="InterPro" id="IPR001041">
    <property type="entry name" value="2Fe-2S_ferredoxin-type"/>
</dbReference>
<organism evidence="6 7">
    <name type="scientific">Leeia speluncae</name>
    <dbReference type="NCBI Taxonomy" id="2884804"/>
    <lineage>
        <taxon>Bacteria</taxon>
        <taxon>Pseudomonadati</taxon>
        <taxon>Pseudomonadota</taxon>
        <taxon>Betaproteobacteria</taxon>
        <taxon>Neisseriales</taxon>
        <taxon>Leeiaceae</taxon>
        <taxon>Leeia</taxon>
    </lineage>
</organism>
<dbReference type="InterPro" id="IPR001709">
    <property type="entry name" value="Flavoprot_Pyr_Nucl_cyt_Rdtase"/>
</dbReference>
<sequence length="341" mass="37732">MSCQVKLTPSGHEFNAKPEDTLLESAMQAGLNIPYGCRNGACGACKATIVTGEVRHGDFQSTTLTADEIAAGKTLLCCAYPETDLTIEVKEVTGGKDIPVKTLPCRVHKIEKPADDVAVLYLKLPASERLQFMAGQYIDILMKDGKRRSFSLANAPHDDEFLQLHIRHVPGGSFSDYVFTGMKEKEILRFNGPLGTFFLREDSDKPMILIASGTGFAPIKGIVEHALKEGCDRQMVFYWGARQPKDLYMFDLALKWQQENPNFTFIPVVSDATADDNWAGRTGFVHQAVLDDFADLSGYQVYACGAPVVVEAAHNSFIQTRNLPEDEFYSDAFFLAKDLKP</sequence>
<dbReference type="CDD" id="cd00207">
    <property type="entry name" value="fer2"/>
    <property type="match status" value="1"/>
</dbReference>
<dbReference type="EMBL" id="JAJBZT010000005">
    <property type="protein sequence ID" value="MCB6183852.1"/>
    <property type="molecule type" value="Genomic_DNA"/>
</dbReference>
<evidence type="ECO:0000256" key="1">
    <source>
        <dbReference type="ARBA" id="ARBA00001974"/>
    </source>
</evidence>
<reference evidence="6" key="1">
    <citation type="submission" date="2021-10" db="EMBL/GenBank/DDBJ databases">
        <title>The complete genome sequence of Leeia sp. TBRC 13508.</title>
        <authorList>
            <person name="Charoenyingcharoen P."/>
            <person name="Yukphan P."/>
        </authorList>
    </citation>
    <scope>NUCLEOTIDE SEQUENCE</scope>
    <source>
        <strain evidence="6">TBRC 13508</strain>
    </source>
</reference>
<comment type="cofactor">
    <cofactor evidence="1">
        <name>FAD</name>
        <dbReference type="ChEBI" id="CHEBI:57692"/>
    </cofactor>
</comment>
<evidence type="ECO:0000313" key="7">
    <source>
        <dbReference type="Proteomes" id="UP001165395"/>
    </source>
</evidence>
<keyword evidence="2" id="KW-0411">Iron-sulfur</keyword>
<evidence type="ECO:0000313" key="6">
    <source>
        <dbReference type="EMBL" id="MCB6183852.1"/>
    </source>
</evidence>
<accession>A0ABS8D6S3</accession>
<dbReference type="Gene3D" id="2.40.30.10">
    <property type="entry name" value="Translation factors"/>
    <property type="match status" value="1"/>
</dbReference>
<dbReference type="PRINTS" id="PR00371">
    <property type="entry name" value="FPNCR"/>
</dbReference>
<dbReference type="Pfam" id="PF00111">
    <property type="entry name" value="Fer2"/>
    <property type="match status" value="1"/>
</dbReference>
<dbReference type="CDD" id="cd06189">
    <property type="entry name" value="flavin_oxioreductase"/>
    <property type="match status" value="1"/>
</dbReference>
<gene>
    <name evidence="6" type="ORF">LIN78_09865</name>
</gene>
<dbReference type="PANTHER" id="PTHR47354">
    <property type="entry name" value="NADH OXIDOREDUCTASE HCR"/>
    <property type="match status" value="1"/>
</dbReference>
<comment type="caution">
    <text evidence="6">The sequence shown here is derived from an EMBL/GenBank/DDBJ whole genome shotgun (WGS) entry which is preliminary data.</text>
</comment>
<dbReference type="SUPFAM" id="SSF52343">
    <property type="entry name" value="Ferredoxin reductase-like, C-terminal NADP-linked domain"/>
    <property type="match status" value="1"/>
</dbReference>
<evidence type="ECO:0000256" key="2">
    <source>
        <dbReference type="ARBA" id="ARBA00022714"/>
    </source>
</evidence>
<dbReference type="InterPro" id="IPR001433">
    <property type="entry name" value="OxRdtase_FAD/NAD-bd"/>
</dbReference>